<dbReference type="PATRIC" id="fig|294.131.peg.1735"/>
<dbReference type="AlphaFoldDB" id="A0A0F4TW54"/>
<feature type="transmembrane region" description="Helical" evidence="1">
    <location>
        <begin position="94"/>
        <end position="114"/>
    </location>
</feature>
<dbReference type="RefSeq" id="WP_046045198.1">
    <property type="nucleotide sequence ID" value="NZ_LACD01000002.1"/>
</dbReference>
<feature type="transmembrane region" description="Helical" evidence="1">
    <location>
        <begin position="205"/>
        <end position="230"/>
    </location>
</feature>
<keyword evidence="1" id="KW-0812">Transmembrane</keyword>
<feature type="transmembrane region" description="Helical" evidence="1">
    <location>
        <begin position="135"/>
        <end position="168"/>
    </location>
</feature>
<keyword evidence="1" id="KW-1133">Transmembrane helix</keyword>
<reference evidence="2 3" key="1">
    <citation type="submission" date="2015-03" db="EMBL/GenBank/DDBJ databases">
        <title>Comparative genomics of Pseudomonas insights into diversity of traits involved in vanlence and defense.</title>
        <authorList>
            <person name="Qin Y."/>
        </authorList>
    </citation>
    <scope>NUCLEOTIDE SEQUENCE [LARGE SCALE GENOMIC DNA]</scope>
    <source>
        <strain evidence="2 3">C3</strain>
    </source>
</reference>
<feature type="transmembrane region" description="Helical" evidence="1">
    <location>
        <begin position="7"/>
        <end position="25"/>
    </location>
</feature>
<evidence type="ECO:0000256" key="1">
    <source>
        <dbReference type="SAM" id="Phobius"/>
    </source>
</evidence>
<gene>
    <name evidence="2" type="ORF">VC34_03085</name>
</gene>
<sequence>MSLLNRSLWFYLLTGLCQGLVFWQFETLKTLGAGVLAASLTLVLVGGLFLQLLGPKLRNPRVLALTLVFCVLTMSISSWVLVSAMEHGNRWLTNTWLLTSVPLCYVVCAFLASWPSSEDRSWRYDDLFQYAWSHVFVVFFALMLTSVFGLLLLLWSKLFLMLGIGFFAELFSSPMFFCLSGPVVFSLTMRLGLHNEKVIGMLRGVFLAACHFLLPLITLITVLFSVTLPFTGLQQIWATGYSTPILLCLVGTYLFLLMGVFQDGRQAQPYPAWLMRCVEAGLLCLPVLMVVAGYSSWLRVEQYGLSPRRFVSLLLVVVIAAHSLAAAWAVAQRKTQWLEGLRRSNPALALAVCVVLVLINTPWLNAQSFSARDQVQRLLDGRTSVLTFDSNYLRNGLGVSGRQQFEALSERLERNEILDAPAREVLRTQMKQTPGETTFTYPPAEPTPVNIEWVGPKVDGSEQFVSLNSKKRQCQDAGCVMWAADLDGDGQAEVVQFNQQPWDHRAFLYKRAADGEWQYVTVLQGANVTPQNLEQLRAGEVKIIEPRFKNVQIGTLSLVPEPEEQ</sequence>
<feature type="transmembrane region" description="Helical" evidence="1">
    <location>
        <begin position="347"/>
        <end position="364"/>
    </location>
</feature>
<dbReference type="Pfam" id="PF13687">
    <property type="entry name" value="DUF4153"/>
    <property type="match status" value="1"/>
</dbReference>
<proteinExistence type="predicted"/>
<evidence type="ECO:0000313" key="2">
    <source>
        <dbReference type="EMBL" id="KJZ48708.1"/>
    </source>
</evidence>
<protein>
    <recommendedName>
        <fullName evidence="4">DUF4153 domain-containing protein</fullName>
    </recommendedName>
</protein>
<dbReference type="Proteomes" id="UP000033500">
    <property type="component" value="Unassembled WGS sequence"/>
</dbReference>
<feature type="transmembrane region" description="Helical" evidence="1">
    <location>
        <begin position="236"/>
        <end position="261"/>
    </location>
</feature>
<dbReference type="EMBL" id="LACD01000002">
    <property type="protein sequence ID" value="KJZ48708.1"/>
    <property type="molecule type" value="Genomic_DNA"/>
</dbReference>
<dbReference type="InterPro" id="IPR025291">
    <property type="entry name" value="DUF4153"/>
</dbReference>
<comment type="caution">
    <text evidence="2">The sequence shown here is derived from an EMBL/GenBank/DDBJ whole genome shotgun (WGS) entry which is preliminary data.</text>
</comment>
<keyword evidence="1" id="KW-0472">Membrane</keyword>
<accession>A0A0F4TW54</accession>
<feature type="transmembrane region" description="Helical" evidence="1">
    <location>
        <begin position="62"/>
        <end position="82"/>
    </location>
</feature>
<feature type="transmembrane region" description="Helical" evidence="1">
    <location>
        <begin position="31"/>
        <end position="50"/>
    </location>
</feature>
<evidence type="ECO:0000313" key="3">
    <source>
        <dbReference type="Proteomes" id="UP000033500"/>
    </source>
</evidence>
<name>A0A0F4TW54_PSEFL</name>
<feature type="transmembrane region" description="Helical" evidence="1">
    <location>
        <begin position="310"/>
        <end position="331"/>
    </location>
</feature>
<feature type="transmembrane region" description="Helical" evidence="1">
    <location>
        <begin position="174"/>
        <end position="193"/>
    </location>
</feature>
<organism evidence="2 3">
    <name type="scientific">Pseudomonas fluorescens</name>
    <dbReference type="NCBI Taxonomy" id="294"/>
    <lineage>
        <taxon>Bacteria</taxon>
        <taxon>Pseudomonadati</taxon>
        <taxon>Pseudomonadota</taxon>
        <taxon>Gammaproteobacteria</taxon>
        <taxon>Pseudomonadales</taxon>
        <taxon>Pseudomonadaceae</taxon>
        <taxon>Pseudomonas</taxon>
    </lineage>
</organism>
<feature type="transmembrane region" description="Helical" evidence="1">
    <location>
        <begin position="273"/>
        <end position="298"/>
    </location>
</feature>
<evidence type="ECO:0008006" key="4">
    <source>
        <dbReference type="Google" id="ProtNLM"/>
    </source>
</evidence>